<feature type="transmembrane region" description="Helical" evidence="10">
    <location>
        <begin position="151"/>
        <end position="169"/>
    </location>
</feature>
<dbReference type="Gene3D" id="1.10.110.10">
    <property type="entry name" value="Plant lipid-transfer and hydrophobic proteins"/>
    <property type="match status" value="1"/>
</dbReference>
<evidence type="ECO:0000256" key="9">
    <source>
        <dbReference type="SAM" id="MobiDB-lite"/>
    </source>
</evidence>
<evidence type="ECO:0000313" key="14">
    <source>
        <dbReference type="Proteomes" id="UP001163823"/>
    </source>
</evidence>
<evidence type="ECO:0000256" key="7">
    <source>
        <dbReference type="ARBA" id="ARBA00023180"/>
    </source>
</evidence>
<feature type="signal peptide" evidence="11">
    <location>
        <begin position="1"/>
        <end position="26"/>
    </location>
</feature>
<evidence type="ECO:0000256" key="1">
    <source>
        <dbReference type="ARBA" id="ARBA00004609"/>
    </source>
</evidence>
<feature type="compositionally biased region" description="Low complexity" evidence="9">
    <location>
        <begin position="106"/>
        <end position="126"/>
    </location>
</feature>
<dbReference type="CDD" id="cd00010">
    <property type="entry name" value="AAI_LTSS"/>
    <property type="match status" value="1"/>
</dbReference>
<dbReference type="InterPro" id="IPR000528">
    <property type="entry name" value="Plant_nsLTP"/>
</dbReference>
<dbReference type="GO" id="GO:0005886">
    <property type="term" value="C:plasma membrane"/>
    <property type="evidence" value="ECO:0007669"/>
    <property type="project" value="UniProtKB-SubCell"/>
</dbReference>
<sequence length="172" mass="17795">MASRRIHMVLILFIVGAYLGVSVTMAQSSSTCTSVIISLSPCLNYITENTSTPSSGCCTQLATVIGSQPHCLCEVLNGGGSSLGLNINQTRALTLPPACKLQTPPISISSSPTNSTPPGTSSSPSGAGNQNKTNPSTGSRSDSSNGNSTKLASFLLFFLLFTTSSNFYFTTV</sequence>
<dbReference type="SUPFAM" id="SSF47699">
    <property type="entry name" value="Bifunctional inhibitor/lipid-transfer protein/seed storage 2S albumin"/>
    <property type="match status" value="1"/>
</dbReference>
<evidence type="ECO:0000256" key="3">
    <source>
        <dbReference type="ARBA" id="ARBA00022475"/>
    </source>
</evidence>
<feature type="region of interest" description="Disordered" evidence="9">
    <location>
        <begin position="106"/>
        <end position="146"/>
    </location>
</feature>
<reference evidence="13" key="1">
    <citation type="journal article" date="2023" name="Science">
        <title>Elucidation of the pathway for biosynthesis of saponin adjuvants from the soapbark tree.</title>
        <authorList>
            <person name="Reed J."/>
            <person name="Orme A."/>
            <person name="El-Demerdash A."/>
            <person name="Owen C."/>
            <person name="Martin L.B.B."/>
            <person name="Misra R.C."/>
            <person name="Kikuchi S."/>
            <person name="Rejzek M."/>
            <person name="Martin A.C."/>
            <person name="Harkess A."/>
            <person name="Leebens-Mack J."/>
            <person name="Louveau T."/>
            <person name="Stephenson M.J."/>
            <person name="Osbourn A."/>
        </authorList>
    </citation>
    <scope>NUCLEOTIDE SEQUENCE</scope>
    <source>
        <strain evidence="13">S10</strain>
    </source>
</reference>
<keyword evidence="10" id="KW-0472">Membrane</keyword>
<dbReference type="InterPro" id="IPR043325">
    <property type="entry name" value="LTSS"/>
</dbReference>
<keyword evidence="10" id="KW-1133">Transmembrane helix</keyword>
<feature type="chain" id="PRO_5042230729" evidence="11">
    <location>
        <begin position="27"/>
        <end position="172"/>
    </location>
</feature>
<feature type="domain" description="Bifunctional inhibitor/plant lipid transfer protein/seed storage helical" evidence="12">
    <location>
        <begin position="32"/>
        <end position="113"/>
    </location>
</feature>
<keyword evidence="6" id="KW-1015">Disulfide bond</keyword>
<evidence type="ECO:0000256" key="11">
    <source>
        <dbReference type="SAM" id="SignalP"/>
    </source>
</evidence>
<dbReference type="FunFam" id="1.10.110.10:FF:000001">
    <property type="entry name" value="Bifunctional inhibitor/lipid-transfer protein/seed storage 2S albumin superfamily protein"/>
    <property type="match status" value="1"/>
</dbReference>
<dbReference type="PRINTS" id="PR00382">
    <property type="entry name" value="LIPIDTRNSFER"/>
</dbReference>
<protein>
    <submittedName>
        <fullName evidence="13">Non-specific lipid-transfer protein-like protein</fullName>
    </submittedName>
</protein>
<dbReference type="Pfam" id="PF14368">
    <property type="entry name" value="LTP_2"/>
    <property type="match status" value="1"/>
</dbReference>
<gene>
    <name evidence="13" type="ORF">O6P43_010611</name>
</gene>
<keyword evidence="8" id="KW-0449">Lipoprotein</keyword>
<dbReference type="InterPro" id="IPR016140">
    <property type="entry name" value="Bifunc_inhib/LTP/seed_store"/>
</dbReference>
<dbReference type="InterPro" id="IPR036312">
    <property type="entry name" value="Bifun_inhib/LTP/seed_sf"/>
</dbReference>
<evidence type="ECO:0000313" key="13">
    <source>
        <dbReference type="EMBL" id="KAJ7972771.1"/>
    </source>
</evidence>
<comment type="similarity">
    <text evidence="2">Belongs to the plant LTP family.</text>
</comment>
<evidence type="ECO:0000256" key="4">
    <source>
        <dbReference type="ARBA" id="ARBA00022622"/>
    </source>
</evidence>
<evidence type="ECO:0000256" key="2">
    <source>
        <dbReference type="ARBA" id="ARBA00009748"/>
    </source>
</evidence>
<evidence type="ECO:0000256" key="6">
    <source>
        <dbReference type="ARBA" id="ARBA00023157"/>
    </source>
</evidence>
<accession>A0AAD7VED0</accession>
<keyword evidence="3" id="KW-1003">Cell membrane</keyword>
<keyword evidence="7" id="KW-0325">Glycoprotein</keyword>
<evidence type="ECO:0000256" key="10">
    <source>
        <dbReference type="SAM" id="Phobius"/>
    </source>
</evidence>
<name>A0AAD7VED0_QUISA</name>
<evidence type="ECO:0000256" key="8">
    <source>
        <dbReference type="ARBA" id="ARBA00023288"/>
    </source>
</evidence>
<evidence type="ECO:0000256" key="5">
    <source>
        <dbReference type="ARBA" id="ARBA00022729"/>
    </source>
</evidence>
<dbReference type="GO" id="GO:0006869">
    <property type="term" value="P:lipid transport"/>
    <property type="evidence" value="ECO:0007669"/>
    <property type="project" value="InterPro"/>
</dbReference>
<dbReference type="AlphaFoldDB" id="A0AAD7VED0"/>
<feature type="compositionally biased region" description="Polar residues" evidence="9">
    <location>
        <begin position="127"/>
        <end position="146"/>
    </location>
</feature>
<dbReference type="EMBL" id="JARAOO010000004">
    <property type="protein sequence ID" value="KAJ7972771.1"/>
    <property type="molecule type" value="Genomic_DNA"/>
</dbReference>
<dbReference type="SMART" id="SM00499">
    <property type="entry name" value="AAI"/>
    <property type="match status" value="1"/>
</dbReference>
<dbReference type="GO" id="GO:0008289">
    <property type="term" value="F:lipid binding"/>
    <property type="evidence" value="ECO:0007669"/>
    <property type="project" value="InterPro"/>
</dbReference>
<organism evidence="13 14">
    <name type="scientific">Quillaja saponaria</name>
    <name type="common">Soap bark tree</name>
    <dbReference type="NCBI Taxonomy" id="32244"/>
    <lineage>
        <taxon>Eukaryota</taxon>
        <taxon>Viridiplantae</taxon>
        <taxon>Streptophyta</taxon>
        <taxon>Embryophyta</taxon>
        <taxon>Tracheophyta</taxon>
        <taxon>Spermatophyta</taxon>
        <taxon>Magnoliopsida</taxon>
        <taxon>eudicotyledons</taxon>
        <taxon>Gunneridae</taxon>
        <taxon>Pentapetalae</taxon>
        <taxon>rosids</taxon>
        <taxon>fabids</taxon>
        <taxon>Fabales</taxon>
        <taxon>Quillajaceae</taxon>
        <taxon>Quillaja</taxon>
    </lineage>
</organism>
<comment type="caution">
    <text evidence="13">The sequence shown here is derived from an EMBL/GenBank/DDBJ whole genome shotgun (WGS) entry which is preliminary data.</text>
</comment>
<proteinExistence type="inferred from homology"/>
<keyword evidence="5 11" id="KW-0732">Signal</keyword>
<comment type="subcellular location">
    <subcellularLocation>
        <location evidence="1">Cell membrane</location>
        <topology evidence="1">Lipid-anchor</topology>
        <topology evidence="1">GPI-anchor</topology>
    </subcellularLocation>
</comment>
<keyword evidence="14" id="KW-1185">Reference proteome</keyword>
<keyword evidence="10" id="KW-0812">Transmembrane</keyword>
<dbReference type="Proteomes" id="UP001163823">
    <property type="component" value="Chromosome 4"/>
</dbReference>
<dbReference type="GO" id="GO:0098552">
    <property type="term" value="C:side of membrane"/>
    <property type="evidence" value="ECO:0007669"/>
    <property type="project" value="UniProtKB-KW"/>
</dbReference>
<keyword evidence="4" id="KW-0336">GPI-anchor</keyword>
<evidence type="ECO:0000259" key="12">
    <source>
        <dbReference type="SMART" id="SM00499"/>
    </source>
</evidence>
<dbReference type="PANTHER" id="PTHR33044">
    <property type="entry name" value="BIFUNCTIONAL INHIBITOR/LIPID-TRANSFER PROTEIN/SEED STORAGE 2S ALBUMIN SUPERFAMILY PROTEIN-RELATED"/>
    <property type="match status" value="1"/>
</dbReference>